<dbReference type="GO" id="GO:0006633">
    <property type="term" value="P:fatty acid biosynthetic process"/>
    <property type="evidence" value="ECO:0007669"/>
    <property type="project" value="TreeGrafter"/>
</dbReference>
<keyword evidence="3" id="KW-0012">Acyltransferase</keyword>
<dbReference type="EC" id="2.3.1.39" evidence="1"/>
<dbReference type="SUPFAM" id="SSF52151">
    <property type="entry name" value="FabD/lysophospholipase-like"/>
    <property type="match status" value="1"/>
</dbReference>
<evidence type="ECO:0000256" key="2">
    <source>
        <dbReference type="ARBA" id="ARBA00022679"/>
    </source>
</evidence>
<evidence type="ECO:0000259" key="5">
    <source>
        <dbReference type="SMART" id="SM00827"/>
    </source>
</evidence>
<protein>
    <recommendedName>
        <fullName evidence="1">[acyl-carrier-protein] S-malonyltransferase</fullName>
        <ecNumber evidence="1">2.3.1.39</ecNumber>
    </recommendedName>
</protein>
<dbReference type="HOGENOM" id="CLU_030558_0_1_1"/>
<dbReference type="Pfam" id="PF00698">
    <property type="entry name" value="Acyl_transf_1"/>
    <property type="match status" value="1"/>
</dbReference>
<dbReference type="PANTHER" id="PTHR42681">
    <property type="entry name" value="MALONYL-COA-ACYL CARRIER PROTEIN TRANSACYLASE, MITOCHONDRIAL"/>
    <property type="match status" value="1"/>
</dbReference>
<proteinExistence type="predicted"/>
<dbReference type="KEGG" id="ppa:PAS_chr2-1_0224"/>
<evidence type="ECO:0000313" key="7">
    <source>
        <dbReference type="Proteomes" id="UP000000314"/>
    </source>
</evidence>
<dbReference type="OrthoDB" id="541883at2759"/>
<keyword evidence="7" id="KW-1185">Reference proteome</keyword>
<dbReference type="Proteomes" id="UP000000314">
    <property type="component" value="Chromosome 2"/>
</dbReference>
<dbReference type="Gene3D" id="3.30.70.250">
    <property type="entry name" value="Malonyl-CoA ACP transacylase, ACP-binding"/>
    <property type="match status" value="1"/>
</dbReference>
<evidence type="ECO:0000256" key="1">
    <source>
        <dbReference type="ARBA" id="ARBA00013258"/>
    </source>
</evidence>
<dbReference type="InParanoid" id="C4R010"/>
<sequence length="325" mass="36936">MKAIICPGQGVFNVKTLLRLSKHIKSSTYHTEFVRHVDNSLKLPIKKYLLTPDELTPNDLNNLQKTSYQQPLLLLASYLLLELNNYKITPGNTDFMVGHSMGELTLLTLQKKISIEGSIKLAYTRGVLMESVVEKLENPTEFKLYALMIKPKDFRFIQDTLELNPHVNISNINGFNQIVISGRESKCLQLFEQFKLDKISFKPIDLKVSIPFHNPVLDPVIPKLSLYITTHQLFDNSSLSIPSISNLNGQVVKETQTFVDNFIQTTNKTVNFLGCLETLIKESQDDQLEIHNISAVSTNLVKSFAKQKGLKNITNIDLEEHYWGT</sequence>
<feature type="domain" description="Malonyl-CoA:ACP transacylase (MAT)" evidence="5">
    <location>
        <begin position="29"/>
        <end position="300"/>
    </location>
</feature>
<dbReference type="FunCoup" id="C4R010">
    <property type="interactions" value="40"/>
</dbReference>
<name>C4R010_KOMPG</name>
<dbReference type="SMART" id="SM00827">
    <property type="entry name" value="PKS_AT"/>
    <property type="match status" value="1"/>
</dbReference>
<evidence type="ECO:0000313" key="6">
    <source>
        <dbReference type="EMBL" id="CAY68834.1"/>
    </source>
</evidence>
<dbReference type="GO" id="GO:0004314">
    <property type="term" value="F:[acyl-carrier-protein] S-malonyltransferase activity"/>
    <property type="evidence" value="ECO:0007669"/>
    <property type="project" value="UniProtKB-EC"/>
</dbReference>
<dbReference type="InterPro" id="IPR016035">
    <property type="entry name" value="Acyl_Trfase/lysoPLipase"/>
</dbReference>
<dbReference type="InterPro" id="IPR050858">
    <property type="entry name" value="Mal-CoA-ACP_Trans/PKS_FabD"/>
</dbReference>
<organism evidence="6 7">
    <name type="scientific">Komagataella phaffii (strain GS115 / ATCC 20864)</name>
    <name type="common">Yeast</name>
    <name type="synonym">Pichia pastoris</name>
    <dbReference type="NCBI Taxonomy" id="644223"/>
    <lineage>
        <taxon>Eukaryota</taxon>
        <taxon>Fungi</taxon>
        <taxon>Dikarya</taxon>
        <taxon>Ascomycota</taxon>
        <taxon>Saccharomycotina</taxon>
        <taxon>Pichiomycetes</taxon>
        <taxon>Pichiales</taxon>
        <taxon>Pichiaceae</taxon>
        <taxon>Komagataella</taxon>
    </lineage>
</organism>
<evidence type="ECO:0000256" key="3">
    <source>
        <dbReference type="ARBA" id="ARBA00023315"/>
    </source>
</evidence>
<comment type="catalytic activity">
    <reaction evidence="4">
        <text>holo-[ACP] + malonyl-CoA = malonyl-[ACP] + CoA</text>
        <dbReference type="Rhea" id="RHEA:41792"/>
        <dbReference type="Rhea" id="RHEA-COMP:9623"/>
        <dbReference type="Rhea" id="RHEA-COMP:9685"/>
        <dbReference type="ChEBI" id="CHEBI:57287"/>
        <dbReference type="ChEBI" id="CHEBI:57384"/>
        <dbReference type="ChEBI" id="CHEBI:64479"/>
        <dbReference type="ChEBI" id="CHEBI:78449"/>
        <dbReference type="EC" id="2.3.1.39"/>
    </reaction>
</comment>
<dbReference type="OMA" id="LRPIQEP"/>
<dbReference type="PANTHER" id="PTHR42681:SF1">
    <property type="entry name" value="MALONYL-COA-ACYL CARRIER PROTEIN TRANSACYLASE, MITOCHONDRIAL"/>
    <property type="match status" value="1"/>
</dbReference>
<dbReference type="GO" id="GO:0005739">
    <property type="term" value="C:mitochondrion"/>
    <property type="evidence" value="ECO:0007669"/>
    <property type="project" value="TreeGrafter"/>
</dbReference>
<dbReference type="InterPro" id="IPR001227">
    <property type="entry name" value="Ac_transferase_dom_sf"/>
</dbReference>
<reference evidence="6 7" key="1">
    <citation type="journal article" date="2009" name="Nat. Biotechnol.">
        <title>Genome sequence of the recombinant protein production host Pichia pastoris.</title>
        <authorList>
            <person name="De Schutter K."/>
            <person name="Lin Y.C."/>
            <person name="Tiels P."/>
            <person name="Van Hecke A."/>
            <person name="Glinka S."/>
            <person name="Weber-Lehmann J."/>
            <person name="Rouze P."/>
            <person name="Van de Peer Y."/>
            <person name="Callewaert N."/>
        </authorList>
    </citation>
    <scope>NUCLEOTIDE SEQUENCE [LARGE SCALE GENOMIC DNA]</scope>
    <source>
        <strain evidence="7">GS115 / ATCC 20864</strain>
    </source>
</reference>
<dbReference type="STRING" id="644223.C4R010"/>
<evidence type="ECO:0000256" key="4">
    <source>
        <dbReference type="ARBA" id="ARBA00048462"/>
    </source>
</evidence>
<dbReference type="Gene3D" id="3.40.366.10">
    <property type="entry name" value="Malonyl-Coenzyme A Acyl Carrier Protein, domain 2"/>
    <property type="match status" value="1"/>
</dbReference>
<dbReference type="InterPro" id="IPR014043">
    <property type="entry name" value="Acyl_transferase_dom"/>
</dbReference>
<keyword evidence="2" id="KW-0808">Transferase</keyword>
<dbReference type="GeneID" id="8198606"/>
<gene>
    <name evidence="6" type="ordered locus">PAS_chr2-1_0224</name>
</gene>
<dbReference type="eggNOG" id="KOG2926">
    <property type="taxonomic scope" value="Eukaryota"/>
</dbReference>
<dbReference type="AlphaFoldDB" id="C4R010"/>
<dbReference type="EMBL" id="FN392320">
    <property type="protein sequence ID" value="CAY68834.1"/>
    <property type="molecule type" value="Genomic_DNA"/>
</dbReference>
<dbReference type="RefSeq" id="XP_002491114.1">
    <property type="nucleotide sequence ID" value="XM_002491069.1"/>
</dbReference>
<accession>C4R010</accession>